<feature type="domain" description="DUF6593" evidence="1">
    <location>
        <begin position="25"/>
        <end position="184"/>
    </location>
</feature>
<evidence type="ECO:0000313" key="2">
    <source>
        <dbReference type="EMBL" id="KZV88180.1"/>
    </source>
</evidence>
<dbReference type="InParanoid" id="A0A165F1M1"/>
<keyword evidence="3" id="KW-1185">Reference proteome</keyword>
<dbReference type="Pfam" id="PF20236">
    <property type="entry name" value="DUF6593"/>
    <property type="match status" value="1"/>
</dbReference>
<organism evidence="2 3">
    <name type="scientific">Exidia glandulosa HHB12029</name>
    <dbReference type="NCBI Taxonomy" id="1314781"/>
    <lineage>
        <taxon>Eukaryota</taxon>
        <taxon>Fungi</taxon>
        <taxon>Dikarya</taxon>
        <taxon>Basidiomycota</taxon>
        <taxon>Agaricomycotina</taxon>
        <taxon>Agaricomycetes</taxon>
        <taxon>Auriculariales</taxon>
        <taxon>Exidiaceae</taxon>
        <taxon>Exidia</taxon>
    </lineage>
</organism>
<dbReference type="OrthoDB" id="3256331at2759"/>
<sequence>MTTTTHTTTSTATGVILTCSALDMNTVHVTGSSNGAHYTMVTGSEGGRKLVTITNTAPNSLPNAAPLARLELHGIRSDKLSLNGQPPIKLYSWLSHTTSVVHKFPIPEPSEHAGSYEWRRVWRAVPLQFELFAPGEPEPIVVVQKVEPGQHLPGQPQTTATMSLTARALPIQDWVVVSFLLVDREPLK</sequence>
<reference evidence="2 3" key="1">
    <citation type="journal article" date="2016" name="Mol. Biol. Evol.">
        <title>Comparative Genomics of Early-Diverging Mushroom-Forming Fungi Provides Insights into the Origins of Lignocellulose Decay Capabilities.</title>
        <authorList>
            <person name="Nagy L.G."/>
            <person name="Riley R."/>
            <person name="Tritt A."/>
            <person name="Adam C."/>
            <person name="Daum C."/>
            <person name="Floudas D."/>
            <person name="Sun H."/>
            <person name="Yadav J.S."/>
            <person name="Pangilinan J."/>
            <person name="Larsson K.H."/>
            <person name="Matsuura K."/>
            <person name="Barry K."/>
            <person name="Labutti K."/>
            <person name="Kuo R."/>
            <person name="Ohm R.A."/>
            <person name="Bhattacharya S.S."/>
            <person name="Shirouzu T."/>
            <person name="Yoshinaga Y."/>
            <person name="Martin F.M."/>
            <person name="Grigoriev I.V."/>
            <person name="Hibbett D.S."/>
        </authorList>
    </citation>
    <scope>NUCLEOTIDE SEQUENCE [LARGE SCALE GENOMIC DNA]</scope>
    <source>
        <strain evidence="2 3">HHB12029</strain>
    </source>
</reference>
<accession>A0A165F1M1</accession>
<dbReference type="Proteomes" id="UP000077266">
    <property type="component" value="Unassembled WGS sequence"/>
</dbReference>
<proteinExistence type="predicted"/>
<protein>
    <recommendedName>
        <fullName evidence="1">DUF6593 domain-containing protein</fullName>
    </recommendedName>
</protein>
<gene>
    <name evidence="2" type="ORF">EXIGLDRAFT_722952</name>
</gene>
<dbReference type="InterPro" id="IPR046528">
    <property type="entry name" value="DUF6593"/>
</dbReference>
<name>A0A165F1M1_EXIGL</name>
<evidence type="ECO:0000313" key="3">
    <source>
        <dbReference type="Proteomes" id="UP000077266"/>
    </source>
</evidence>
<evidence type="ECO:0000259" key="1">
    <source>
        <dbReference type="Pfam" id="PF20236"/>
    </source>
</evidence>
<dbReference type="EMBL" id="KV426106">
    <property type="protein sequence ID" value="KZV88180.1"/>
    <property type="molecule type" value="Genomic_DNA"/>
</dbReference>
<dbReference type="AlphaFoldDB" id="A0A165F1M1"/>